<dbReference type="GO" id="GO:1903806">
    <property type="term" value="P:L-isoleucine import across plasma membrane"/>
    <property type="evidence" value="ECO:0007669"/>
    <property type="project" value="TreeGrafter"/>
</dbReference>
<evidence type="ECO:0000256" key="1">
    <source>
        <dbReference type="ARBA" id="ARBA00022448"/>
    </source>
</evidence>
<accession>A0A933E914</accession>
<dbReference type="EMBL" id="JACQRX010000180">
    <property type="protein sequence ID" value="MBI4251618.1"/>
    <property type="molecule type" value="Genomic_DNA"/>
</dbReference>
<evidence type="ECO:0000256" key="3">
    <source>
        <dbReference type="ARBA" id="ARBA00022840"/>
    </source>
</evidence>
<dbReference type="GO" id="GO:0015192">
    <property type="term" value="F:L-phenylalanine transmembrane transporter activity"/>
    <property type="evidence" value="ECO:0007669"/>
    <property type="project" value="TreeGrafter"/>
</dbReference>
<dbReference type="InterPro" id="IPR051120">
    <property type="entry name" value="ABC_AA/LPS_Transport"/>
</dbReference>
<organism evidence="5 6">
    <name type="scientific">Tectimicrobiota bacterium</name>
    <dbReference type="NCBI Taxonomy" id="2528274"/>
    <lineage>
        <taxon>Bacteria</taxon>
        <taxon>Pseudomonadati</taxon>
        <taxon>Nitrospinota/Tectimicrobiota group</taxon>
        <taxon>Candidatus Tectimicrobiota</taxon>
    </lineage>
</organism>
<name>A0A933E914_UNCTE</name>
<evidence type="ECO:0000313" key="5">
    <source>
        <dbReference type="EMBL" id="MBI4251618.1"/>
    </source>
</evidence>
<dbReference type="GO" id="GO:1903805">
    <property type="term" value="P:L-valine import across plasma membrane"/>
    <property type="evidence" value="ECO:0007669"/>
    <property type="project" value="TreeGrafter"/>
</dbReference>
<dbReference type="GO" id="GO:0005304">
    <property type="term" value="F:L-valine transmembrane transporter activity"/>
    <property type="evidence" value="ECO:0007669"/>
    <property type="project" value="TreeGrafter"/>
</dbReference>
<dbReference type="SUPFAM" id="SSF52540">
    <property type="entry name" value="P-loop containing nucleoside triphosphate hydrolases"/>
    <property type="match status" value="1"/>
</dbReference>
<dbReference type="AlphaFoldDB" id="A0A933E914"/>
<dbReference type="PANTHER" id="PTHR45772:SF7">
    <property type="entry name" value="AMINO ACID ABC TRANSPORTER ATP-BINDING PROTEIN"/>
    <property type="match status" value="1"/>
</dbReference>
<protein>
    <submittedName>
        <fullName evidence="5">ABC transporter ATP-binding protein</fullName>
    </submittedName>
</protein>
<dbReference type="GO" id="GO:0015808">
    <property type="term" value="P:L-alanine transport"/>
    <property type="evidence" value="ECO:0007669"/>
    <property type="project" value="TreeGrafter"/>
</dbReference>
<keyword evidence="3 5" id="KW-0067">ATP-binding</keyword>
<dbReference type="InterPro" id="IPR003593">
    <property type="entry name" value="AAA+_ATPase"/>
</dbReference>
<dbReference type="GO" id="GO:0005886">
    <property type="term" value="C:plasma membrane"/>
    <property type="evidence" value="ECO:0007669"/>
    <property type="project" value="TreeGrafter"/>
</dbReference>
<reference evidence="5" key="1">
    <citation type="submission" date="2020-07" db="EMBL/GenBank/DDBJ databases">
        <title>Huge and variable diversity of episymbiotic CPR bacteria and DPANN archaea in groundwater ecosystems.</title>
        <authorList>
            <person name="He C.Y."/>
            <person name="Keren R."/>
            <person name="Whittaker M."/>
            <person name="Farag I.F."/>
            <person name="Doudna J."/>
            <person name="Cate J.H.D."/>
            <person name="Banfield J.F."/>
        </authorList>
    </citation>
    <scope>NUCLEOTIDE SEQUENCE</scope>
    <source>
        <strain evidence="5">NC_groundwater_1370_Ag_S-0.2um_69_93</strain>
    </source>
</reference>
<dbReference type="PROSITE" id="PS50893">
    <property type="entry name" value="ABC_TRANSPORTER_2"/>
    <property type="match status" value="1"/>
</dbReference>
<keyword evidence="2" id="KW-0547">Nucleotide-binding</keyword>
<dbReference type="Proteomes" id="UP000752292">
    <property type="component" value="Unassembled WGS sequence"/>
</dbReference>
<feature type="non-terminal residue" evidence="5">
    <location>
        <position position="202"/>
    </location>
</feature>
<dbReference type="InterPro" id="IPR003439">
    <property type="entry name" value="ABC_transporter-like_ATP-bd"/>
</dbReference>
<dbReference type="GO" id="GO:0015188">
    <property type="term" value="F:L-isoleucine transmembrane transporter activity"/>
    <property type="evidence" value="ECO:0007669"/>
    <property type="project" value="TreeGrafter"/>
</dbReference>
<gene>
    <name evidence="5" type="ORF">HY618_04080</name>
</gene>
<sequence length="202" mass="22070">MGEPIVTPAGESLSIERVSKNFGGLAAVKEVSLRVGRGERRGILGPNGAGKTTLFNLIAGDLSPSAGRIVLDGQDVTRLPNYHRARLGMARTFQITNLFPNMSVMDNLLLAAQALDRSKFSMVRPIQGQRRIVGRAERILEQVKMDDLRDIRVRELSYGVQRQLEVALALVEEPKILLLDEPTAGLSPAESADMVSLLKVLD</sequence>
<feature type="domain" description="ABC transporter" evidence="4">
    <location>
        <begin position="13"/>
        <end position="201"/>
    </location>
</feature>
<dbReference type="Gene3D" id="3.40.50.300">
    <property type="entry name" value="P-loop containing nucleotide triphosphate hydrolases"/>
    <property type="match status" value="1"/>
</dbReference>
<evidence type="ECO:0000259" key="4">
    <source>
        <dbReference type="PROSITE" id="PS50893"/>
    </source>
</evidence>
<dbReference type="GO" id="GO:0016887">
    <property type="term" value="F:ATP hydrolysis activity"/>
    <property type="evidence" value="ECO:0007669"/>
    <property type="project" value="InterPro"/>
</dbReference>
<dbReference type="Pfam" id="PF00005">
    <property type="entry name" value="ABC_tran"/>
    <property type="match status" value="1"/>
</dbReference>
<dbReference type="GO" id="GO:0042941">
    <property type="term" value="P:D-alanine transmembrane transport"/>
    <property type="evidence" value="ECO:0007669"/>
    <property type="project" value="TreeGrafter"/>
</dbReference>
<dbReference type="SMART" id="SM00382">
    <property type="entry name" value="AAA"/>
    <property type="match status" value="1"/>
</dbReference>
<dbReference type="CDD" id="cd03219">
    <property type="entry name" value="ABC_Mj1267_LivG_branched"/>
    <property type="match status" value="1"/>
</dbReference>
<dbReference type="InterPro" id="IPR027417">
    <property type="entry name" value="P-loop_NTPase"/>
</dbReference>
<proteinExistence type="predicted"/>
<evidence type="ECO:0000313" key="6">
    <source>
        <dbReference type="Proteomes" id="UP000752292"/>
    </source>
</evidence>
<evidence type="ECO:0000256" key="2">
    <source>
        <dbReference type="ARBA" id="ARBA00022741"/>
    </source>
</evidence>
<dbReference type="PANTHER" id="PTHR45772">
    <property type="entry name" value="CONSERVED COMPONENT OF ABC TRANSPORTER FOR NATURAL AMINO ACIDS-RELATED"/>
    <property type="match status" value="1"/>
</dbReference>
<dbReference type="GO" id="GO:0005524">
    <property type="term" value="F:ATP binding"/>
    <property type="evidence" value="ECO:0007669"/>
    <property type="project" value="UniProtKB-KW"/>
</dbReference>
<keyword evidence="1" id="KW-0813">Transport</keyword>
<comment type="caution">
    <text evidence="5">The sequence shown here is derived from an EMBL/GenBank/DDBJ whole genome shotgun (WGS) entry which is preliminary data.</text>
</comment>